<name>A0A8X6MXV3_NEPPI</name>
<protein>
    <submittedName>
        <fullName evidence="1">Uncharacterized protein</fullName>
    </submittedName>
</protein>
<comment type="caution">
    <text evidence="1">The sequence shown here is derived from an EMBL/GenBank/DDBJ whole genome shotgun (WGS) entry which is preliminary data.</text>
</comment>
<dbReference type="AlphaFoldDB" id="A0A8X6MXV3"/>
<sequence length="126" mass="14011">MPAALQRCAAGVRARSWFQNSRTYLFRQPWHAPVLPTAATSLSRVHRTSFAPTPGAPLLVLLARRFGLLHSRLAWRFAAARCASCARAHVRVLLPLAVLLPLHLLRLDGLHGYYDTIRAHRVLGCA</sequence>
<proteinExistence type="predicted"/>
<evidence type="ECO:0000313" key="2">
    <source>
        <dbReference type="Proteomes" id="UP000887013"/>
    </source>
</evidence>
<dbReference type="Proteomes" id="UP000887013">
    <property type="component" value="Unassembled WGS sequence"/>
</dbReference>
<evidence type="ECO:0000313" key="1">
    <source>
        <dbReference type="EMBL" id="GFS83042.1"/>
    </source>
</evidence>
<gene>
    <name evidence="1" type="ORF">NPIL_631401</name>
</gene>
<dbReference type="EMBL" id="BMAW01051882">
    <property type="protein sequence ID" value="GFS83042.1"/>
    <property type="molecule type" value="Genomic_DNA"/>
</dbReference>
<organism evidence="1 2">
    <name type="scientific">Nephila pilipes</name>
    <name type="common">Giant wood spider</name>
    <name type="synonym">Nephila maculata</name>
    <dbReference type="NCBI Taxonomy" id="299642"/>
    <lineage>
        <taxon>Eukaryota</taxon>
        <taxon>Metazoa</taxon>
        <taxon>Ecdysozoa</taxon>
        <taxon>Arthropoda</taxon>
        <taxon>Chelicerata</taxon>
        <taxon>Arachnida</taxon>
        <taxon>Araneae</taxon>
        <taxon>Araneomorphae</taxon>
        <taxon>Entelegynae</taxon>
        <taxon>Araneoidea</taxon>
        <taxon>Nephilidae</taxon>
        <taxon>Nephila</taxon>
    </lineage>
</organism>
<keyword evidence="2" id="KW-1185">Reference proteome</keyword>
<accession>A0A8X6MXV3</accession>
<reference evidence="1" key="1">
    <citation type="submission" date="2020-08" db="EMBL/GenBank/DDBJ databases">
        <title>Multicomponent nature underlies the extraordinary mechanical properties of spider dragline silk.</title>
        <authorList>
            <person name="Kono N."/>
            <person name="Nakamura H."/>
            <person name="Mori M."/>
            <person name="Yoshida Y."/>
            <person name="Ohtoshi R."/>
            <person name="Malay A.D."/>
            <person name="Moran D.A.P."/>
            <person name="Tomita M."/>
            <person name="Numata K."/>
            <person name="Arakawa K."/>
        </authorList>
    </citation>
    <scope>NUCLEOTIDE SEQUENCE</scope>
</reference>